<dbReference type="InterPro" id="IPR032571">
    <property type="entry name" value="Qua1_dom"/>
</dbReference>
<dbReference type="Proteomes" id="UP000193380">
    <property type="component" value="Unassembled WGS sequence"/>
</dbReference>
<gene>
    <name evidence="2" type="ORF">GSONMT00044722001</name>
</gene>
<evidence type="ECO:0000259" key="1">
    <source>
        <dbReference type="Pfam" id="PF16274"/>
    </source>
</evidence>
<dbReference type="EMBL" id="FR911444">
    <property type="protein sequence ID" value="CDQ91158.1"/>
    <property type="molecule type" value="Genomic_DNA"/>
</dbReference>
<evidence type="ECO:0000313" key="3">
    <source>
        <dbReference type="Proteomes" id="UP000193380"/>
    </source>
</evidence>
<dbReference type="STRING" id="8022.A0A060YGW7"/>
<dbReference type="AlphaFoldDB" id="A0A060YGW7"/>
<reference evidence="2" key="2">
    <citation type="submission" date="2014-03" db="EMBL/GenBank/DDBJ databases">
        <authorList>
            <person name="Genoscope - CEA"/>
        </authorList>
    </citation>
    <scope>NUCLEOTIDE SEQUENCE</scope>
</reference>
<dbReference type="PaxDb" id="8022-A0A060YGW7"/>
<name>A0A060YGW7_ONCMY</name>
<proteinExistence type="predicted"/>
<protein>
    <recommendedName>
        <fullName evidence="1">KHDRBS Qua1 domain-containing protein</fullName>
    </recommendedName>
</protein>
<dbReference type="Pfam" id="PF16274">
    <property type="entry name" value="Qua1"/>
    <property type="match status" value="1"/>
</dbReference>
<reference evidence="2" key="1">
    <citation type="journal article" date="2014" name="Nat. Commun.">
        <title>The rainbow trout genome provides novel insights into evolution after whole-genome duplication in vertebrates.</title>
        <authorList>
            <person name="Berthelot C."/>
            <person name="Brunet F."/>
            <person name="Chalopin D."/>
            <person name="Juanchich A."/>
            <person name="Bernard M."/>
            <person name="Noel B."/>
            <person name="Bento P."/>
            <person name="Da Silva C."/>
            <person name="Labadie K."/>
            <person name="Alberti A."/>
            <person name="Aury J.M."/>
            <person name="Louis A."/>
            <person name="Dehais P."/>
            <person name="Bardou P."/>
            <person name="Montfort J."/>
            <person name="Klopp C."/>
            <person name="Cabau C."/>
            <person name="Gaspin C."/>
            <person name="Thorgaard G.H."/>
            <person name="Boussaha M."/>
            <person name="Quillet E."/>
            <person name="Guyomard R."/>
            <person name="Galiana D."/>
            <person name="Bobe J."/>
            <person name="Volff J.N."/>
            <person name="Genet C."/>
            <person name="Wincker P."/>
            <person name="Jaillon O."/>
            <person name="Roest Crollius H."/>
            <person name="Guiguen Y."/>
        </authorList>
    </citation>
    <scope>NUCLEOTIDE SEQUENCE [LARGE SCALE GENOMIC DNA]</scope>
</reference>
<accession>A0A060YGW7</accession>
<sequence length="46" mass="5524">MDTEKYLPELMAEKDKLDPTFHHSLRLLDQGKKRKHPYLLWDVSTV</sequence>
<organism evidence="2 3">
    <name type="scientific">Oncorhynchus mykiss</name>
    <name type="common">Rainbow trout</name>
    <name type="synonym">Salmo gairdneri</name>
    <dbReference type="NCBI Taxonomy" id="8022"/>
    <lineage>
        <taxon>Eukaryota</taxon>
        <taxon>Metazoa</taxon>
        <taxon>Chordata</taxon>
        <taxon>Craniata</taxon>
        <taxon>Vertebrata</taxon>
        <taxon>Euteleostomi</taxon>
        <taxon>Actinopterygii</taxon>
        <taxon>Neopterygii</taxon>
        <taxon>Teleostei</taxon>
        <taxon>Protacanthopterygii</taxon>
        <taxon>Salmoniformes</taxon>
        <taxon>Salmonidae</taxon>
        <taxon>Salmoninae</taxon>
        <taxon>Oncorhynchus</taxon>
    </lineage>
</organism>
<evidence type="ECO:0000313" key="2">
    <source>
        <dbReference type="EMBL" id="CDQ91158.1"/>
    </source>
</evidence>
<feature type="domain" description="KHDRBS Qua1" evidence="1">
    <location>
        <begin position="5"/>
        <end position="30"/>
    </location>
</feature>